<evidence type="ECO:0000256" key="1">
    <source>
        <dbReference type="ARBA" id="ARBA00022676"/>
    </source>
</evidence>
<accession>A0A2U1L7F2</accession>
<reference evidence="3 4" key="1">
    <citation type="journal article" date="2018" name="Mol. Plant">
        <title>The genome of Artemisia annua provides insight into the evolution of Asteraceae family and artemisinin biosynthesis.</title>
        <authorList>
            <person name="Shen Q."/>
            <person name="Zhang L."/>
            <person name="Liao Z."/>
            <person name="Wang S."/>
            <person name="Yan T."/>
            <person name="Shi P."/>
            <person name="Liu M."/>
            <person name="Fu X."/>
            <person name="Pan Q."/>
            <person name="Wang Y."/>
            <person name="Lv Z."/>
            <person name="Lu X."/>
            <person name="Zhang F."/>
            <person name="Jiang W."/>
            <person name="Ma Y."/>
            <person name="Chen M."/>
            <person name="Hao X."/>
            <person name="Li L."/>
            <person name="Tang Y."/>
            <person name="Lv G."/>
            <person name="Zhou Y."/>
            <person name="Sun X."/>
            <person name="Brodelius P.E."/>
            <person name="Rose J.K.C."/>
            <person name="Tang K."/>
        </authorList>
    </citation>
    <scope>NUCLEOTIDE SEQUENCE [LARGE SCALE GENOMIC DNA]</scope>
    <source>
        <strain evidence="4">cv. Huhao1</strain>
        <tissue evidence="3">Leaf</tissue>
    </source>
</reference>
<dbReference type="AlphaFoldDB" id="A0A2U1L7F2"/>
<dbReference type="Gene3D" id="3.40.50.2000">
    <property type="entry name" value="Glycogen Phosphorylase B"/>
    <property type="match status" value="2"/>
</dbReference>
<dbReference type="PANTHER" id="PTHR47778:SF2">
    <property type="entry name" value="GLYCOSYL TRANSFERASE FAMILY 1 DOMAIN-CONTAINING PROTEIN"/>
    <property type="match status" value="1"/>
</dbReference>
<comment type="caution">
    <text evidence="3">The sequence shown here is derived from an EMBL/GenBank/DDBJ whole genome shotgun (WGS) entry which is preliminary data.</text>
</comment>
<dbReference type="SUPFAM" id="SSF53756">
    <property type="entry name" value="UDP-Glycosyltransferase/glycogen phosphorylase"/>
    <property type="match status" value="2"/>
</dbReference>
<name>A0A2U1L7F2_ARTAN</name>
<dbReference type="InterPro" id="IPR001296">
    <property type="entry name" value="Glyco_trans_1"/>
</dbReference>
<evidence type="ECO:0000313" key="4">
    <source>
        <dbReference type="Proteomes" id="UP000245207"/>
    </source>
</evidence>
<dbReference type="GO" id="GO:0016757">
    <property type="term" value="F:glycosyltransferase activity"/>
    <property type="evidence" value="ECO:0007669"/>
    <property type="project" value="UniProtKB-KW"/>
</dbReference>
<dbReference type="Proteomes" id="UP000245207">
    <property type="component" value="Unassembled WGS sequence"/>
</dbReference>
<dbReference type="PANTHER" id="PTHR47778">
    <property type="entry name" value="BNAA05G14870D PROTEIN"/>
    <property type="match status" value="1"/>
</dbReference>
<keyword evidence="4" id="KW-1185">Reference proteome</keyword>
<gene>
    <name evidence="3" type="ORF">CTI12_AA521560</name>
</gene>
<proteinExistence type="predicted"/>
<evidence type="ECO:0000313" key="3">
    <source>
        <dbReference type="EMBL" id="PWA44950.1"/>
    </source>
</evidence>
<keyword evidence="1" id="KW-0328">Glycosyltransferase</keyword>
<dbReference type="OrthoDB" id="512920at2759"/>
<evidence type="ECO:0000259" key="2">
    <source>
        <dbReference type="Pfam" id="PF00534"/>
    </source>
</evidence>
<dbReference type="STRING" id="35608.A0A2U1L7F2"/>
<sequence>MAFGIPVLGTDARGTKEIVEHNVTGLLHPVGHPGTTVLSKNLQYLLKNPSERQRMGLEGREKVKKMYLKRHMYKMFWQGLGETFGRVTIEAMTFGIPVLGTDAGGTKEIVEHNVTGLLHPVGHPGTTVLSKNLQYLLKNPSERQRMGLEGREKVKKMYLKRHMYKMFWQVLYDTMK</sequence>
<keyword evidence="3" id="KW-0808">Transferase</keyword>
<protein>
    <submittedName>
        <fullName evidence="3">UDP-Glycosyltransferase superfamily protein</fullName>
    </submittedName>
</protein>
<dbReference type="Pfam" id="PF00534">
    <property type="entry name" value="Glycos_transf_1"/>
    <property type="match status" value="1"/>
</dbReference>
<feature type="domain" description="Glycosyl transferase family 1" evidence="2">
    <location>
        <begin position="60"/>
        <end position="152"/>
    </location>
</feature>
<organism evidence="3 4">
    <name type="scientific">Artemisia annua</name>
    <name type="common">Sweet wormwood</name>
    <dbReference type="NCBI Taxonomy" id="35608"/>
    <lineage>
        <taxon>Eukaryota</taxon>
        <taxon>Viridiplantae</taxon>
        <taxon>Streptophyta</taxon>
        <taxon>Embryophyta</taxon>
        <taxon>Tracheophyta</taxon>
        <taxon>Spermatophyta</taxon>
        <taxon>Magnoliopsida</taxon>
        <taxon>eudicotyledons</taxon>
        <taxon>Gunneridae</taxon>
        <taxon>Pentapetalae</taxon>
        <taxon>asterids</taxon>
        <taxon>campanulids</taxon>
        <taxon>Asterales</taxon>
        <taxon>Asteraceae</taxon>
        <taxon>Asteroideae</taxon>
        <taxon>Anthemideae</taxon>
        <taxon>Artemisiinae</taxon>
        <taxon>Artemisia</taxon>
    </lineage>
</organism>
<dbReference type="CDD" id="cd03801">
    <property type="entry name" value="GT4_PimA-like"/>
    <property type="match status" value="1"/>
</dbReference>
<dbReference type="EMBL" id="PKPP01011020">
    <property type="protein sequence ID" value="PWA44950.1"/>
    <property type="molecule type" value="Genomic_DNA"/>
</dbReference>